<feature type="region of interest" description="Disordered" evidence="1">
    <location>
        <begin position="235"/>
        <end position="307"/>
    </location>
</feature>
<reference evidence="2" key="1">
    <citation type="journal article" date="2023" name="Mol. Phylogenet. Evol.">
        <title>Genome-scale phylogeny and comparative genomics of the fungal order Sordariales.</title>
        <authorList>
            <person name="Hensen N."/>
            <person name="Bonometti L."/>
            <person name="Westerberg I."/>
            <person name="Brannstrom I.O."/>
            <person name="Guillou S."/>
            <person name="Cros-Aarteil S."/>
            <person name="Calhoun S."/>
            <person name="Haridas S."/>
            <person name="Kuo A."/>
            <person name="Mondo S."/>
            <person name="Pangilinan J."/>
            <person name="Riley R."/>
            <person name="LaButti K."/>
            <person name="Andreopoulos B."/>
            <person name="Lipzen A."/>
            <person name="Chen C."/>
            <person name="Yan M."/>
            <person name="Daum C."/>
            <person name="Ng V."/>
            <person name="Clum A."/>
            <person name="Steindorff A."/>
            <person name="Ohm R.A."/>
            <person name="Martin F."/>
            <person name="Silar P."/>
            <person name="Natvig D.O."/>
            <person name="Lalanne C."/>
            <person name="Gautier V."/>
            <person name="Ament-Velasquez S.L."/>
            <person name="Kruys A."/>
            <person name="Hutchinson M.I."/>
            <person name="Powell A.J."/>
            <person name="Barry K."/>
            <person name="Miller A.N."/>
            <person name="Grigoriev I.V."/>
            <person name="Debuchy R."/>
            <person name="Gladieux P."/>
            <person name="Hiltunen Thoren M."/>
            <person name="Johannesson H."/>
        </authorList>
    </citation>
    <scope>NUCLEOTIDE SEQUENCE</scope>
    <source>
        <strain evidence="2">PSN309</strain>
    </source>
</reference>
<protein>
    <submittedName>
        <fullName evidence="2">Uncharacterized protein</fullName>
    </submittedName>
</protein>
<evidence type="ECO:0000256" key="1">
    <source>
        <dbReference type="SAM" id="MobiDB-lite"/>
    </source>
</evidence>
<name>A0AAN7AJ12_9PEZI</name>
<accession>A0AAN7AJ12</accession>
<dbReference type="AlphaFoldDB" id="A0AAN7AJ12"/>
<reference evidence="2" key="2">
    <citation type="submission" date="2023-05" db="EMBL/GenBank/DDBJ databases">
        <authorList>
            <consortium name="Lawrence Berkeley National Laboratory"/>
            <person name="Steindorff A."/>
            <person name="Hensen N."/>
            <person name="Bonometti L."/>
            <person name="Westerberg I."/>
            <person name="Brannstrom I.O."/>
            <person name="Guillou S."/>
            <person name="Cros-Aarteil S."/>
            <person name="Calhoun S."/>
            <person name="Haridas S."/>
            <person name="Kuo A."/>
            <person name="Mondo S."/>
            <person name="Pangilinan J."/>
            <person name="Riley R."/>
            <person name="Labutti K."/>
            <person name="Andreopoulos B."/>
            <person name="Lipzen A."/>
            <person name="Chen C."/>
            <person name="Yanf M."/>
            <person name="Daum C."/>
            <person name="Ng V."/>
            <person name="Clum A."/>
            <person name="Ohm R."/>
            <person name="Martin F."/>
            <person name="Silar P."/>
            <person name="Natvig D."/>
            <person name="Lalanne C."/>
            <person name="Gautier V."/>
            <person name="Ament-Velasquez S.L."/>
            <person name="Kruys A."/>
            <person name="Hutchinson M.I."/>
            <person name="Powell A.J."/>
            <person name="Barry K."/>
            <person name="Miller A.N."/>
            <person name="Grigoriev I.V."/>
            <person name="Debuchy R."/>
            <person name="Gladieux P."/>
            <person name="Thoren M.H."/>
            <person name="Johannesson H."/>
        </authorList>
    </citation>
    <scope>NUCLEOTIDE SEQUENCE</scope>
    <source>
        <strain evidence="2">PSN309</strain>
    </source>
</reference>
<feature type="region of interest" description="Disordered" evidence="1">
    <location>
        <begin position="527"/>
        <end position="598"/>
    </location>
</feature>
<evidence type="ECO:0000313" key="2">
    <source>
        <dbReference type="EMBL" id="KAK4187435.1"/>
    </source>
</evidence>
<evidence type="ECO:0000313" key="3">
    <source>
        <dbReference type="Proteomes" id="UP001302126"/>
    </source>
</evidence>
<feature type="region of interest" description="Disordered" evidence="1">
    <location>
        <begin position="132"/>
        <end position="157"/>
    </location>
</feature>
<keyword evidence="3" id="KW-1185">Reference proteome</keyword>
<feature type="region of interest" description="Disordered" evidence="1">
    <location>
        <begin position="31"/>
        <end position="112"/>
    </location>
</feature>
<sequence>MAPLNGVADKPTTTVRRAASTMVVPVLPLNYPQRPVKKPVAPAPPVASTPTDKVPEEKPAVVASQDSPEPETATTVNAAAEPNIATEGNNSATPAAAPVHTASEEEDRTATAETTAAVADDLTADTDTVRAAPSEHAAVPSHSSGPPNPAFNNGLSSAAPVPELPIPAPHPAMLHRPVFHQARPSNGSLMFGYYESNASSPVPFSGSGVFPPPGMVPRPPVTAMPATDAYGRPLMVSPSLDGFPAPPFNQHGPPTPHSFQGSQTSAQAEDQGYNPFPAANGLNGYHSSESVAQTPVPPPGMNPTLTNGSAAVYRSLQEQEETLAYLRHAINDDTFSDCFLEVRFAESRDFQDHPMVGQLKPLLRTPAHRMVLARSPRLYDFMKNHHVMPLGGIYLDVVDDYIRPDVFWYTLRTLYGWGLGEGYLPTDLQYRGVKDEFKTALSYIAAGRYLQLQTVQAVATQRASRLIYWDTIEEAVRFISRNAALSPDGYPDVPEFTTNVLTWLVHNFPLDFVIDYESGDFGFSRLPPTNTPSMVNGTSGGLHSRQPSKTQAQAQIPRHPRGSSNPRLSQIKFGDMTPSKNGYHAGNQPPSSRPVSQNPAQAVFSRILLNLPFSLLKTVLEHPLLCKTNGELSRQAREAVIDNIISARETRRKRTFDQGDEHLRPYQTRVQSERQPLVVKQMEDFWLNSMGFKEEAFNGDVPYLLHKWIFGDFDHTS</sequence>
<dbReference type="Proteomes" id="UP001302126">
    <property type="component" value="Unassembled WGS sequence"/>
</dbReference>
<dbReference type="EMBL" id="MU864403">
    <property type="protein sequence ID" value="KAK4187435.1"/>
    <property type="molecule type" value="Genomic_DNA"/>
</dbReference>
<feature type="compositionally biased region" description="Polar residues" evidence="1">
    <location>
        <begin position="588"/>
        <end position="598"/>
    </location>
</feature>
<feature type="compositionally biased region" description="Polar residues" evidence="1">
    <location>
        <begin position="141"/>
        <end position="156"/>
    </location>
</feature>
<feature type="compositionally biased region" description="Polar residues" evidence="1">
    <location>
        <begin position="527"/>
        <end position="537"/>
    </location>
</feature>
<feature type="compositionally biased region" description="Polar residues" evidence="1">
    <location>
        <begin position="257"/>
        <end position="268"/>
    </location>
</feature>
<organism evidence="2 3">
    <name type="scientific">Podospora australis</name>
    <dbReference type="NCBI Taxonomy" id="1536484"/>
    <lineage>
        <taxon>Eukaryota</taxon>
        <taxon>Fungi</taxon>
        <taxon>Dikarya</taxon>
        <taxon>Ascomycota</taxon>
        <taxon>Pezizomycotina</taxon>
        <taxon>Sordariomycetes</taxon>
        <taxon>Sordariomycetidae</taxon>
        <taxon>Sordariales</taxon>
        <taxon>Podosporaceae</taxon>
        <taxon>Podospora</taxon>
    </lineage>
</organism>
<proteinExistence type="predicted"/>
<feature type="compositionally biased region" description="Polar residues" evidence="1">
    <location>
        <begin position="545"/>
        <end position="554"/>
    </location>
</feature>
<gene>
    <name evidence="2" type="ORF">QBC35DRAFT_234232</name>
</gene>
<feature type="compositionally biased region" description="Polar residues" evidence="1">
    <location>
        <begin position="64"/>
        <end position="77"/>
    </location>
</feature>
<comment type="caution">
    <text evidence="2">The sequence shown here is derived from an EMBL/GenBank/DDBJ whole genome shotgun (WGS) entry which is preliminary data.</text>
</comment>